<keyword evidence="2" id="KW-1185">Reference proteome</keyword>
<name>A0AAD8FJ91_BIOPF</name>
<proteinExistence type="predicted"/>
<dbReference type="EMBL" id="JASAOG010000012">
    <property type="protein sequence ID" value="KAK0065958.1"/>
    <property type="molecule type" value="Genomic_DNA"/>
</dbReference>
<protein>
    <submittedName>
        <fullName evidence="1">Uncharacterized protein</fullName>
    </submittedName>
</protein>
<sequence length="69" mass="8420">FDQSVLSIITTKLFSYERYRFHMPESDLDDGRYVNINRGQRNPKYFKQAHLMFIYHVKLLHVCEYAYVI</sequence>
<accession>A0AAD8FJ91</accession>
<reference evidence="1" key="1">
    <citation type="journal article" date="2023" name="PLoS Negl. Trop. Dis.">
        <title>A genome sequence for Biomphalaria pfeifferi, the major vector snail for the human-infecting parasite Schistosoma mansoni.</title>
        <authorList>
            <person name="Bu L."/>
            <person name="Lu L."/>
            <person name="Laidemitt M.R."/>
            <person name="Zhang S.M."/>
            <person name="Mutuku M."/>
            <person name="Mkoji G."/>
            <person name="Steinauer M."/>
            <person name="Loker E.S."/>
        </authorList>
    </citation>
    <scope>NUCLEOTIDE SEQUENCE</scope>
    <source>
        <strain evidence="1">KasaAsao</strain>
    </source>
</reference>
<gene>
    <name evidence="1" type="ORF">Bpfe_004755</name>
</gene>
<comment type="caution">
    <text evidence="1">The sequence shown here is derived from an EMBL/GenBank/DDBJ whole genome shotgun (WGS) entry which is preliminary data.</text>
</comment>
<dbReference type="Proteomes" id="UP001233172">
    <property type="component" value="Unassembled WGS sequence"/>
</dbReference>
<evidence type="ECO:0000313" key="2">
    <source>
        <dbReference type="Proteomes" id="UP001233172"/>
    </source>
</evidence>
<feature type="non-terminal residue" evidence="1">
    <location>
        <position position="1"/>
    </location>
</feature>
<organism evidence="1 2">
    <name type="scientific">Biomphalaria pfeifferi</name>
    <name type="common">Bloodfluke planorb</name>
    <name type="synonym">Freshwater snail</name>
    <dbReference type="NCBI Taxonomy" id="112525"/>
    <lineage>
        <taxon>Eukaryota</taxon>
        <taxon>Metazoa</taxon>
        <taxon>Spiralia</taxon>
        <taxon>Lophotrochozoa</taxon>
        <taxon>Mollusca</taxon>
        <taxon>Gastropoda</taxon>
        <taxon>Heterobranchia</taxon>
        <taxon>Euthyneura</taxon>
        <taxon>Panpulmonata</taxon>
        <taxon>Hygrophila</taxon>
        <taxon>Lymnaeoidea</taxon>
        <taxon>Planorbidae</taxon>
        <taxon>Biomphalaria</taxon>
    </lineage>
</organism>
<reference evidence="1" key="2">
    <citation type="submission" date="2023-04" db="EMBL/GenBank/DDBJ databases">
        <authorList>
            <person name="Bu L."/>
            <person name="Lu L."/>
            <person name="Laidemitt M.R."/>
            <person name="Zhang S.M."/>
            <person name="Mutuku M."/>
            <person name="Mkoji G."/>
            <person name="Steinauer M."/>
            <person name="Loker E.S."/>
        </authorList>
    </citation>
    <scope>NUCLEOTIDE SEQUENCE</scope>
    <source>
        <strain evidence="1">KasaAsao</strain>
        <tissue evidence="1">Whole Snail</tissue>
    </source>
</reference>
<evidence type="ECO:0000313" key="1">
    <source>
        <dbReference type="EMBL" id="KAK0065958.1"/>
    </source>
</evidence>
<dbReference type="AlphaFoldDB" id="A0AAD8FJ91"/>